<dbReference type="GO" id="GO:0006412">
    <property type="term" value="P:translation"/>
    <property type="evidence" value="ECO:0007669"/>
    <property type="project" value="UniProtKB-UniRule"/>
</dbReference>
<dbReference type="InterPro" id="IPR038237">
    <property type="entry name" value="Ribosomal_eS4_central_sf"/>
</dbReference>
<dbReference type="EMBL" id="DUGC01000097">
    <property type="protein sequence ID" value="HIH10216.1"/>
    <property type="molecule type" value="Genomic_DNA"/>
</dbReference>
<evidence type="ECO:0000313" key="10">
    <source>
        <dbReference type="EMBL" id="HIH10216.1"/>
    </source>
</evidence>
<dbReference type="InterPro" id="IPR013845">
    <property type="entry name" value="Ribosomal_eS4_central_region"/>
</dbReference>
<dbReference type="InterPro" id="IPR000876">
    <property type="entry name" value="Ribosomal_eS4"/>
</dbReference>
<dbReference type="Gene3D" id="2.40.50.740">
    <property type="match status" value="1"/>
</dbReference>
<dbReference type="InterPro" id="IPR036986">
    <property type="entry name" value="S4_RNA-bd_sf"/>
</dbReference>
<dbReference type="InterPro" id="IPR013843">
    <property type="entry name" value="Ribosomal_eS4_N"/>
</dbReference>
<dbReference type="PROSITE" id="PS50889">
    <property type="entry name" value="S4"/>
    <property type="match status" value="1"/>
</dbReference>
<dbReference type="Pfam" id="PF08071">
    <property type="entry name" value="RS4NT"/>
    <property type="match status" value="1"/>
</dbReference>
<comment type="similarity">
    <text evidence="1 7">Belongs to the eukaryotic ribosomal protein eS4 family.</text>
</comment>
<dbReference type="PANTHER" id="PTHR11581:SF0">
    <property type="entry name" value="SMALL RIBOSOMAL SUBUNIT PROTEIN ES4"/>
    <property type="match status" value="1"/>
</dbReference>
<evidence type="ECO:0000256" key="1">
    <source>
        <dbReference type="ARBA" id="ARBA00007500"/>
    </source>
</evidence>
<dbReference type="Pfam" id="PF00900">
    <property type="entry name" value="Ribosomal_S4e"/>
    <property type="match status" value="1"/>
</dbReference>
<dbReference type="Gene3D" id="2.30.30.30">
    <property type="match status" value="1"/>
</dbReference>
<keyword evidence="3 7" id="KW-0694">RNA-binding</keyword>
<sequence>MAKRGESKVQKSISAPKVRGISRKGDVFTPKSKPGPHNKHTSVPLSYALRMIIGVSANLKETKKILSEGNAKVNGIVRKRIEFPVGIFDVVEVVALKSKYRIILDAKGRIVAKKIDTKGGNFKVSKIVGKRVVKGGKIMVMTNDGFNIPLGKDAVNVEDSVKISLPERKIEEVYSMGKGSSAFIVGGVHTGKTVKIEGVMPGSIKRHTLVELIDKEGKFQTVIDNVFVVGKAKSEIEALS</sequence>
<dbReference type="Gene3D" id="3.10.290.10">
    <property type="entry name" value="RNA-binding S4 domain"/>
    <property type="match status" value="1"/>
</dbReference>
<dbReference type="GO" id="GO:0003735">
    <property type="term" value="F:structural constituent of ribosome"/>
    <property type="evidence" value="ECO:0007669"/>
    <property type="project" value="InterPro"/>
</dbReference>
<comment type="caution">
    <text evidence="10">The sequence shown here is derived from an EMBL/GenBank/DDBJ whole genome shotgun (WGS) entry which is preliminary data.</text>
</comment>
<evidence type="ECO:0000256" key="4">
    <source>
        <dbReference type="ARBA" id="ARBA00022980"/>
    </source>
</evidence>
<evidence type="ECO:0000256" key="6">
    <source>
        <dbReference type="ARBA" id="ARBA00035272"/>
    </source>
</evidence>
<dbReference type="GO" id="GO:0022627">
    <property type="term" value="C:cytosolic small ribosomal subunit"/>
    <property type="evidence" value="ECO:0007669"/>
    <property type="project" value="TreeGrafter"/>
</dbReference>
<keyword evidence="4 7" id="KW-0689">Ribosomal protein</keyword>
<accession>A0A7J4J4S2</accession>
<feature type="domain" description="Small ribosomal subunit protein eS4 N-terminal" evidence="9">
    <location>
        <begin position="4"/>
        <end position="40"/>
    </location>
</feature>
<keyword evidence="2" id="KW-0699">rRNA-binding</keyword>
<dbReference type="InterPro" id="IPR014722">
    <property type="entry name" value="Rib_uL2_dom2"/>
</dbReference>
<evidence type="ECO:0000259" key="8">
    <source>
        <dbReference type="Pfam" id="PF00900"/>
    </source>
</evidence>
<dbReference type="Proteomes" id="UP000565078">
    <property type="component" value="Unassembled WGS sequence"/>
</dbReference>
<proteinExistence type="inferred from homology"/>
<evidence type="ECO:0000259" key="9">
    <source>
        <dbReference type="Pfam" id="PF08071"/>
    </source>
</evidence>
<evidence type="ECO:0000256" key="2">
    <source>
        <dbReference type="ARBA" id="ARBA00022730"/>
    </source>
</evidence>
<dbReference type="HAMAP" id="MF_00485">
    <property type="entry name" value="Ribosomal_eS4"/>
    <property type="match status" value="1"/>
</dbReference>
<dbReference type="GO" id="GO:0019843">
    <property type="term" value="F:rRNA binding"/>
    <property type="evidence" value="ECO:0007669"/>
    <property type="project" value="UniProtKB-KW"/>
</dbReference>
<keyword evidence="5 7" id="KW-0687">Ribonucleoprotein</keyword>
<dbReference type="PANTHER" id="PTHR11581">
    <property type="entry name" value="30S/40S RIBOSOMAL PROTEIN S4"/>
    <property type="match status" value="1"/>
</dbReference>
<gene>
    <name evidence="7" type="primary">rps4e</name>
    <name evidence="10" type="ORF">HA254_06140</name>
</gene>
<evidence type="ECO:0000256" key="5">
    <source>
        <dbReference type="ARBA" id="ARBA00023274"/>
    </source>
</evidence>
<evidence type="ECO:0000313" key="11">
    <source>
        <dbReference type="Proteomes" id="UP000565078"/>
    </source>
</evidence>
<name>A0A7J4J4S2_9ARCH</name>
<reference evidence="11" key="1">
    <citation type="journal article" date="2020" name="bioRxiv">
        <title>A rank-normalized archaeal taxonomy based on genome phylogeny resolves widespread incomplete and uneven classifications.</title>
        <authorList>
            <person name="Rinke C."/>
            <person name="Chuvochina M."/>
            <person name="Mussig A.J."/>
            <person name="Chaumeil P.-A."/>
            <person name="Waite D.W."/>
            <person name="Whitman W.B."/>
            <person name="Parks D.H."/>
            <person name="Hugenholtz P."/>
        </authorList>
    </citation>
    <scope>NUCLEOTIDE SEQUENCE [LARGE SCALE GENOMIC DNA]</scope>
</reference>
<dbReference type="AlphaFoldDB" id="A0A7J4J4S2"/>
<feature type="domain" description="Small ribosomal subunit protein eS4 central region" evidence="8">
    <location>
        <begin position="98"/>
        <end position="170"/>
    </location>
</feature>
<evidence type="ECO:0000256" key="3">
    <source>
        <dbReference type="ARBA" id="ARBA00022884"/>
    </source>
</evidence>
<protein>
    <recommendedName>
        <fullName evidence="6 7">Small ribosomal subunit protein eS4</fullName>
    </recommendedName>
</protein>
<organism evidence="10 11">
    <name type="scientific">Candidatus Iainarchaeum sp</name>
    <dbReference type="NCBI Taxonomy" id="3101447"/>
    <lineage>
        <taxon>Archaea</taxon>
        <taxon>Candidatus Iainarchaeota</taxon>
        <taxon>Candidatus Iainarchaeia</taxon>
        <taxon>Candidatus Iainarchaeales</taxon>
        <taxon>Candidatus Iainarchaeaceae</taxon>
        <taxon>Candidatus Iainarchaeum</taxon>
    </lineage>
</organism>
<evidence type="ECO:0000256" key="7">
    <source>
        <dbReference type="HAMAP-Rule" id="MF_00485"/>
    </source>
</evidence>